<dbReference type="InterPro" id="IPR016024">
    <property type="entry name" value="ARM-type_fold"/>
</dbReference>
<dbReference type="AlphaFoldDB" id="A0A841FRC6"/>
<name>A0A841FRC6_9ACTN</name>
<evidence type="ECO:0000313" key="2">
    <source>
        <dbReference type="Proteomes" id="UP000548476"/>
    </source>
</evidence>
<keyword evidence="2" id="KW-1185">Reference proteome</keyword>
<dbReference type="Proteomes" id="UP000548476">
    <property type="component" value="Unassembled WGS sequence"/>
</dbReference>
<proteinExistence type="predicted"/>
<protein>
    <recommendedName>
        <fullName evidence="3">HEAT repeat domain-containing protein</fullName>
    </recommendedName>
</protein>
<evidence type="ECO:0008006" key="3">
    <source>
        <dbReference type="Google" id="ProtNLM"/>
    </source>
</evidence>
<comment type="caution">
    <text evidence="1">The sequence shown here is derived from an EMBL/GenBank/DDBJ whole genome shotgun (WGS) entry which is preliminary data.</text>
</comment>
<gene>
    <name evidence="1" type="ORF">HNR73_002350</name>
</gene>
<sequence>MYPDALADLEQRLRANHDVADATVLAAIPALLAKAVHADPAFRERVLGLAVAAVVGHAAAHPEELEPYWERTWRQSLSTVLTLAEHEYPQVRRLAVFMLADARYFADDVCLALRTRWLDEPEPVIRLTILRTVGALLRHARPESRKELFEWLSGVTRPAGSEIAMAASLALRGFGRGEGV</sequence>
<organism evidence="1 2">
    <name type="scientific">Phytomonospora endophytica</name>
    <dbReference type="NCBI Taxonomy" id="714109"/>
    <lineage>
        <taxon>Bacteria</taxon>
        <taxon>Bacillati</taxon>
        <taxon>Actinomycetota</taxon>
        <taxon>Actinomycetes</taxon>
        <taxon>Micromonosporales</taxon>
        <taxon>Micromonosporaceae</taxon>
        <taxon>Phytomonospora</taxon>
    </lineage>
</organism>
<dbReference type="RefSeq" id="WP_184787349.1">
    <property type="nucleotide sequence ID" value="NZ_BONT01000088.1"/>
</dbReference>
<dbReference type="Gene3D" id="1.25.10.10">
    <property type="entry name" value="Leucine-rich Repeat Variant"/>
    <property type="match status" value="1"/>
</dbReference>
<reference evidence="1 2" key="1">
    <citation type="submission" date="2020-08" db="EMBL/GenBank/DDBJ databases">
        <title>Genomic Encyclopedia of Type Strains, Phase IV (KMG-IV): sequencing the most valuable type-strain genomes for metagenomic binning, comparative biology and taxonomic classification.</title>
        <authorList>
            <person name="Goeker M."/>
        </authorList>
    </citation>
    <scope>NUCLEOTIDE SEQUENCE [LARGE SCALE GENOMIC DNA]</scope>
    <source>
        <strain evidence="1 2">YIM 65646</strain>
    </source>
</reference>
<dbReference type="EMBL" id="JACHGT010000004">
    <property type="protein sequence ID" value="MBB6034500.1"/>
    <property type="molecule type" value="Genomic_DNA"/>
</dbReference>
<evidence type="ECO:0000313" key="1">
    <source>
        <dbReference type="EMBL" id="MBB6034500.1"/>
    </source>
</evidence>
<dbReference type="InterPro" id="IPR011989">
    <property type="entry name" value="ARM-like"/>
</dbReference>
<dbReference type="SUPFAM" id="SSF48371">
    <property type="entry name" value="ARM repeat"/>
    <property type="match status" value="1"/>
</dbReference>
<accession>A0A841FRC6</accession>